<evidence type="ECO:0000313" key="2">
    <source>
        <dbReference type="Proteomes" id="UP001293254"/>
    </source>
</evidence>
<dbReference type="EMBL" id="JACGWO010000006">
    <property type="protein sequence ID" value="KAK4424778.1"/>
    <property type="molecule type" value="Genomic_DNA"/>
</dbReference>
<gene>
    <name evidence="1" type="ORF">Salat_1671400</name>
</gene>
<organism evidence="1 2">
    <name type="scientific">Sesamum alatum</name>
    <dbReference type="NCBI Taxonomy" id="300844"/>
    <lineage>
        <taxon>Eukaryota</taxon>
        <taxon>Viridiplantae</taxon>
        <taxon>Streptophyta</taxon>
        <taxon>Embryophyta</taxon>
        <taxon>Tracheophyta</taxon>
        <taxon>Spermatophyta</taxon>
        <taxon>Magnoliopsida</taxon>
        <taxon>eudicotyledons</taxon>
        <taxon>Gunneridae</taxon>
        <taxon>Pentapetalae</taxon>
        <taxon>asterids</taxon>
        <taxon>lamiids</taxon>
        <taxon>Lamiales</taxon>
        <taxon>Pedaliaceae</taxon>
        <taxon>Sesamum</taxon>
    </lineage>
</organism>
<sequence length="123" mass="14165">MALRQALAGKDRVASIGGGIGGGQDRNIRTGTTLRSRLACSRWGFTRVGLGMEMARPSKTRWSLSHQPPWRQWWTRTLGNVEVDWGRVQRWSRCKFVLWHAGRRACHEDKPGVRRRSELRGFH</sequence>
<protein>
    <submittedName>
        <fullName evidence="1">Uncharacterized protein</fullName>
    </submittedName>
</protein>
<dbReference type="AlphaFoldDB" id="A0AAE1Y6U4"/>
<evidence type="ECO:0000313" key="1">
    <source>
        <dbReference type="EMBL" id="KAK4424778.1"/>
    </source>
</evidence>
<dbReference type="Proteomes" id="UP001293254">
    <property type="component" value="Unassembled WGS sequence"/>
</dbReference>
<reference evidence="1" key="1">
    <citation type="submission" date="2020-06" db="EMBL/GenBank/DDBJ databases">
        <authorList>
            <person name="Li T."/>
            <person name="Hu X."/>
            <person name="Zhang T."/>
            <person name="Song X."/>
            <person name="Zhang H."/>
            <person name="Dai N."/>
            <person name="Sheng W."/>
            <person name="Hou X."/>
            <person name="Wei L."/>
        </authorList>
    </citation>
    <scope>NUCLEOTIDE SEQUENCE</scope>
    <source>
        <strain evidence="1">3651</strain>
        <tissue evidence="1">Leaf</tissue>
    </source>
</reference>
<proteinExistence type="predicted"/>
<name>A0AAE1Y6U4_9LAMI</name>
<comment type="caution">
    <text evidence="1">The sequence shown here is derived from an EMBL/GenBank/DDBJ whole genome shotgun (WGS) entry which is preliminary data.</text>
</comment>
<accession>A0AAE1Y6U4</accession>
<reference evidence="1" key="2">
    <citation type="journal article" date="2024" name="Plant">
        <title>Genomic evolution and insights into agronomic trait innovations of Sesamum species.</title>
        <authorList>
            <person name="Miao H."/>
            <person name="Wang L."/>
            <person name="Qu L."/>
            <person name="Liu H."/>
            <person name="Sun Y."/>
            <person name="Le M."/>
            <person name="Wang Q."/>
            <person name="Wei S."/>
            <person name="Zheng Y."/>
            <person name="Lin W."/>
            <person name="Duan Y."/>
            <person name="Cao H."/>
            <person name="Xiong S."/>
            <person name="Wang X."/>
            <person name="Wei L."/>
            <person name="Li C."/>
            <person name="Ma Q."/>
            <person name="Ju M."/>
            <person name="Zhao R."/>
            <person name="Li G."/>
            <person name="Mu C."/>
            <person name="Tian Q."/>
            <person name="Mei H."/>
            <person name="Zhang T."/>
            <person name="Gao T."/>
            <person name="Zhang H."/>
        </authorList>
    </citation>
    <scope>NUCLEOTIDE SEQUENCE</scope>
    <source>
        <strain evidence="1">3651</strain>
    </source>
</reference>
<keyword evidence="2" id="KW-1185">Reference proteome</keyword>